<accession>A0A699GLQ5</accession>
<keyword evidence="1" id="KW-0863">Zinc-finger</keyword>
<dbReference type="GO" id="GO:0003676">
    <property type="term" value="F:nucleic acid binding"/>
    <property type="evidence" value="ECO:0007669"/>
    <property type="project" value="InterPro"/>
</dbReference>
<dbReference type="Gene3D" id="4.10.60.10">
    <property type="entry name" value="Zinc finger, CCHC-type"/>
    <property type="match status" value="1"/>
</dbReference>
<sequence length="135" mass="15286">MILACDGVDSKPIKEKVMLIALKANITRGKTSRNNILQDESDEDEEINLMAKNFRRLPRKGVKKHGKFDICKENTKGGESLRRERGCYNCGNKNHFIGDCLKPRRNKAFIEEAWSNSKDGNEPQNDATCLMAIDS</sequence>
<evidence type="ECO:0000259" key="2">
    <source>
        <dbReference type="PROSITE" id="PS50158"/>
    </source>
</evidence>
<dbReference type="EMBL" id="BKCJ010004701">
    <property type="protein sequence ID" value="GEU62592.1"/>
    <property type="molecule type" value="Genomic_DNA"/>
</dbReference>
<gene>
    <name evidence="3" type="ORF">Tci_034570</name>
</gene>
<keyword evidence="1" id="KW-0862">Zinc</keyword>
<evidence type="ECO:0000256" key="1">
    <source>
        <dbReference type="PROSITE-ProRule" id="PRU00047"/>
    </source>
</evidence>
<dbReference type="PROSITE" id="PS50158">
    <property type="entry name" value="ZF_CCHC"/>
    <property type="match status" value="1"/>
</dbReference>
<protein>
    <recommendedName>
        <fullName evidence="2">CCHC-type domain-containing protein</fullName>
    </recommendedName>
</protein>
<evidence type="ECO:0000313" key="3">
    <source>
        <dbReference type="EMBL" id="GEU62592.1"/>
    </source>
</evidence>
<name>A0A699GLQ5_TANCI</name>
<proteinExistence type="predicted"/>
<dbReference type="InterPro" id="IPR001878">
    <property type="entry name" value="Znf_CCHC"/>
</dbReference>
<reference evidence="3" key="1">
    <citation type="journal article" date="2019" name="Sci. Rep.">
        <title>Draft genome of Tanacetum cinerariifolium, the natural source of mosquito coil.</title>
        <authorList>
            <person name="Yamashiro T."/>
            <person name="Shiraishi A."/>
            <person name="Satake H."/>
            <person name="Nakayama K."/>
        </authorList>
    </citation>
    <scope>NUCLEOTIDE SEQUENCE</scope>
</reference>
<dbReference type="AlphaFoldDB" id="A0A699GLQ5"/>
<organism evidence="3">
    <name type="scientific">Tanacetum cinerariifolium</name>
    <name type="common">Dalmatian daisy</name>
    <name type="synonym">Chrysanthemum cinerariifolium</name>
    <dbReference type="NCBI Taxonomy" id="118510"/>
    <lineage>
        <taxon>Eukaryota</taxon>
        <taxon>Viridiplantae</taxon>
        <taxon>Streptophyta</taxon>
        <taxon>Embryophyta</taxon>
        <taxon>Tracheophyta</taxon>
        <taxon>Spermatophyta</taxon>
        <taxon>Magnoliopsida</taxon>
        <taxon>eudicotyledons</taxon>
        <taxon>Gunneridae</taxon>
        <taxon>Pentapetalae</taxon>
        <taxon>asterids</taxon>
        <taxon>campanulids</taxon>
        <taxon>Asterales</taxon>
        <taxon>Asteraceae</taxon>
        <taxon>Asteroideae</taxon>
        <taxon>Anthemideae</taxon>
        <taxon>Anthemidinae</taxon>
        <taxon>Tanacetum</taxon>
    </lineage>
</organism>
<keyword evidence="1" id="KW-0479">Metal-binding</keyword>
<feature type="domain" description="CCHC-type" evidence="2">
    <location>
        <begin position="87"/>
        <end position="100"/>
    </location>
</feature>
<dbReference type="GO" id="GO:0008270">
    <property type="term" value="F:zinc ion binding"/>
    <property type="evidence" value="ECO:0007669"/>
    <property type="project" value="UniProtKB-KW"/>
</dbReference>
<comment type="caution">
    <text evidence="3">The sequence shown here is derived from an EMBL/GenBank/DDBJ whole genome shotgun (WGS) entry which is preliminary data.</text>
</comment>